<sequence>MIWLPEEELKRLHAAGYGQVGFNYENTPEPTPVPSLTEADEPFVPLPELKALLPDDIVLPDSVKLNAIIEKTAKFIASQGAQMEILLRAKQADNVQFQFLTKDSPLHPYYEALTALVKAGKWPEKKEEVVEADCDYTMLISKIKGVPPPEEKYETPLAPGELPPPGTETLRLPPPAEISKPPVMYIHGMPTDDRSSQGHLDAYNQYAAYYQQYAIPAQSQVMPNVGETKRPISTANAKNTITTPSKSTGLSLMRHYNTDSDTDNSDSDDSAEENGPPVLVPPEEVQVIIDKMATYVARNGDEFAEIVRAKNDPRFTFLDPGHEYYPFYKRLMDKTRAGVNGVEKSKEEGKKSKAKLKALKKTIMPVSFSIKKLKEPEPVLPKPALPYESSSDEESENKQIEEKPKEILYVPQEVPVVPKVPQLLTTYLPQPLVYKIEPQEVIIEKPKVEKPVVIEKPVEKPQEVIVEAIVDKAVVLNNIPIEKEIVEEKIVVEKKKPLSPRKPPKEEPNYRRDKKKSSRKREYRAKSESRDRKRSRRSPMRSSEDRDKRRHREKEKRNPNDEKKNLTNDDCLYGMKEYECGLRMDVKCLLYADDQVILAPSACGLQEMVNKMNDYVKKRGMKVNVSKTKVMVFERGDSTTEYNILIEDESVRQVKVFAYLGREGETEVDRTKQLERRRRAAEFLHRVGVDNNSLASAMVETLQSLQKKKQEEEERKRRHEKRRHRDKYDNDEDYKRDRSHRKSKRRKNRSPSDKKYEDNNSDYDRKRKRKKDRKRRSSSKSRKRRSAKDEESEELAPQKLNIDLSNTLKELRSSPTRALGLENIEENSSVYNRDDTSGSDEEELQMKRKRKKKKKEDREYSEGEWASSDSGEDSNSSRSKTDD</sequence>
<dbReference type="Proteomes" id="UP000299102">
    <property type="component" value="Unassembled WGS sequence"/>
</dbReference>
<dbReference type="Pfam" id="PF01805">
    <property type="entry name" value="Surp"/>
    <property type="match status" value="2"/>
</dbReference>
<dbReference type="EMBL" id="BGZK01000303">
    <property type="protein sequence ID" value="GBP35442.1"/>
    <property type="molecule type" value="Genomic_DNA"/>
</dbReference>
<feature type="compositionally biased region" description="Acidic residues" evidence="1">
    <location>
        <begin position="260"/>
        <end position="272"/>
    </location>
</feature>
<protein>
    <submittedName>
        <fullName evidence="3">Protein suppressor of white apricot</fullName>
    </submittedName>
</protein>
<dbReference type="PANTHER" id="PTHR13161">
    <property type="entry name" value="SPLICING FACTOR SUPPRESSOR OF WHITE APRICOT"/>
    <property type="match status" value="1"/>
</dbReference>
<feature type="compositionally biased region" description="Basic and acidic residues" evidence="1">
    <location>
        <begin position="750"/>
        <end position="765"/>
    </location>
</feature>
<dbReference type="Pfam" id="PF00078">
    <property type="entry name" value="RVT_1"/>
    <property type="match status" value="1"/>
</dbReference>
<feature type="compositionally biased region" description="Basic residues" evidence="1">
    <location>
        <begin position="766"/>
        <end position="786"/>
    </location>
</feature>
<feature type="compositionally biased region" description="Polar residues" evidence="1">
    <location>
        <begin position="231"/>
        <end position="250"/>
    </location>
</feature>
<accession>A0A4C1VAS0</accession>
<dbReference type="SMART" id="SM00648">
    <property type="entry name" value="SWAP"/>
    <property type="match status" value="2"/>
</dbReference>
<feature type="region of interest" description="Disordered" evidence="1">
    <location>
        <begin position="230"/>
        <end position="279"/>
    </location>
</feature>
<name>A0A4C1VAS0_EUMVA</name>
<evidence type="ECO:0000256" key="1">
    <source>
        <dbReference type="SAM" id="MobiDB-lite"/>
    </source>
</evidence>
<feature type="compositionally biased region" description="Basic residues" evidence="1">
    <location>
        <begin position="737"/>
        <end position="749"/>
    </location>
</feature>
<dbReference type="SUPFAM" id="SSF109905">
    <property type="entry name" value="Surp module (SWAP domain)"/>
    <property type="match status" value="2"/>
</dbReference>
<feature type="region of interest" description="Disordered" evidence="1">
    <location>
        <begin position="497"/>
        <end position="568"/>
    </location>
</feature>
<evidence type="ECO:0000259" key="2">
    <source>
        <dbReference type="PROSITE" id="PS50128"/>
    </source>
</evidence>
<keyword evidence="4" id="KW-1185">Reference proteome</keyword>
<dbReference type="AlphaFoldDB" id="A0A4C1VAS0"/>
<comment type="caution">
    <text evidence="3">The sequence shown here is derived from an EMBL/GenBank/DDBJ whole genome shotgun (WGS) entry which is preliminary data.</text>
</comment>
<feature type="domain" description="SURP motif" evidence="2">
    <location>
        <begin position="288"/>
        <end position="328"/>
    </location>
</feature>
<feature type="compositionally biased region" description="Low complexity" evidence="1">
    <location>
        <begin position="867"/>
        <end position="883"/>
    </location>
</feature>
<dbReference type="GO" id="GO:0003723">
    <property type="term" value="F:RNA binding"/>
    <property type="evidence" value="ECO:0007669"/>
    <property type="project" value="InterPro"/>
</dbReference>
<feature type="region of interest" description="Disordered" evidence="1">
    <location>
        <begin position="381"/>
        <end position="402"/>
    </location>
</feature>
<feature type="region of interest" description="Disordered" evidence="1">
    <location>
        <begin position="703"/>
        <end position="883"/>
    </location>
</feature>
<feature type="compositionally biased region" description="Polar residues" evidence="1">
    <location>
        <begin position="803"/>
        <end position="816"/>
    </location>
</feature>
<dbReference type="PROSITE" id="PS50128">
    <property type="entry name" value="SURP"/>
    <property type="match status" value="2"/>
</dbReference>
<dbReference type="InterPro" id="IPR000477">
    <property type="entry name" value="RT_dom"/>
</dbReference>
<dbReference type="Gene3D" id="1.10.10.790">
    <property type="entry name" value="Surp module"/>
    <property type="match status" value="2"/>
</dbReference>
<dbReference type="GO" id="GO:0000395">
    <property type="term" value="P:mRNA 5'-splice site recognition"/>
    <property type="evidence" value="ECO:0007669"/>
    <property type="project" value="TreeGrafter"/>
</dbReference>
<feature type="domain" description="SURP motif" evidence="2">
    <location>
        <begin position="68"/>
        <end position="110"/>
    </location>
</feature>
<dbReference type="OrthoDB" id="5836667at2759"/>
<dbReference type="InterPro" id="IPR040397">
    <property type="entry name" value="SWAP"/>
</dbReference>
<feature type="compositionally biased region" description="Basic and acidic residues" evidence="1">
    <location>
        <begin position="555"/>
        <end position="567"/>
    </location>
</feature>
<dbReference type="InterPro" id="IPR035967">
    <property type="entry name" value="SWAP/Surp_sf"/>
</dbReference>
<reference evidence="3 4" key="1">
    <citation type="journal article" date="2019" name="Commun. Biol.">
        <title>The bagworm genome reveals a unique fibroin gene that provides high tensile strength.</title>
        <authorList>
            <person name="Kono N."/>
            <person name="Nakamura H."/>
            <person name="Ohtoshi R."/>
            <person name="Tomita M."/>
            <person name="Numata K."/>
            <person name="Arakawa K."/>
        </authorList>
    </citation>
    <scope>NUCLEOTIDE SEQUENCE [LARGE SCALE GENOMIC DNA]</scope>
</reference>
<gene>
    <name evidence="3" type="primary">su(w[a])</name>
    <name evidence="3" type="ORF">EVAR_94893_1</name>
</gene>
<feature type="compositionally biased region" description="Basic residues" evidence="1">
    <location>
        <begin position="512"/>
        <end position="523"/>
    </location>
</feature>
<dbReference type="InterPro" id="IPR000061">
    <property type="entry name" value="Surp"/>
</dbReference>
<proteinExistence type="predicted"/>
<organism evidence="3 4">
    <name type="scientific">Eumeta variegata</name>
    <name type="common">Bagworm moth</name>
    <name type="synonym">Eumeta japonica</name>
    <dbReference type="NCBI Taxonomy" id="151549"/>
    <lineage>
        <taxon>Eukaryota</taxon>
        <taxon>Metazoa</taxon>
        <taxon>Ecdysozoa</taxon>
        <taxon>Arthropoda</taxon>
        <taxon>Hexapoda</taxon>
        <taxon>Insecta</taxon>
        <taxon>Pterygota</taxon>
        <taxon>Neoptera</taxon>
        <taxon>Endopterygota</taxon>
        <taxon>Lepidoptera</taxon>
        <taxon>Glossata</taxon>
        <taxon>Ditrysia</taxon>
        <taxon>Tineoidea</taxon>
        <taxon>Psychidae</taxon>
        <taxon>Oiketicinae</taxon>
        <taxon>Eumeta</taxon>
    </lineage>
</organism>
<feature type="compositionally biased region" description="Basic residues" evidence="1">
    <location>
        <begin position="716"/>
        <end position="725"/>
    </location>
</feature>
<evidence type="ECO:0000313" key="4">
    <source>
        <dbReference type="Proteomes" id="UP000299102"/>
    </source>
</evidence>
<dbReference type="PANTHER" id="PTHR13161:SF15">
    <property type="entry name" value="SPLICING FACTOR, SUPPRESSOR OF WHITE-APRICOT HOMOLOG"/>
    <property type="match status" value="1"/>
</dbReference>
<dbReference type="STRING" id="151549.A0A4C1VAS0"/>
<evidence type="ECO:0000313" key="3">
    <source>
        <dbReference type="EMBL" id="GBP35442.1"/>
    </source>
</evidence>